<comment type="subunit">
    <text evidence="12">Homotetramer; dimer of dimers.</text>
</comment>
<evidence type="ECO:0000256" key="11">
    <source>
        <dbReference type="ARBA" id="ARBA00047836"/>
    </source>
</evidence>
<dbReference type="Proteomes" id="UP000198571">
    <property type="component" value="Unassembled WGS sequence"/>
</dbReference>
<evidence type="ECO:0000256" key="2">
    <source>
        <dbReference type="ARBA" id="ARBA00005120"/>
    </source>
</evidence>
<dbReference type="SUPFAM" id="SSF51569">
    <property type="entry name" value="Aldolase"/>
    <property type="match status" value="1"/>
</dbReference>
<dbReference type="NCBIfam" id="TIGR00674">
    <property type="entry name" value="dapA"/>
    <property type="match status" value="1"/>
</dbReference>
<dbReference type="InterPro" id="IPR002220">
    <property type="entry name" value="DapA-like"/>
</dbReference>
<evidence type="ECO:0000256" key="10">
    <source>
        <dbReference type="ARBA" id="ARBA00023270"/>
    </source>
</evidence>
<dbReference type="PIRSF" id="PIRSF001365">
    <property type="entry name" value="DHDPS"/>
    <property type="match status" value="1"/>
</dbReference>
<dbReference type="InterPro" id="IPR005263">
    <property type="entry name" value="DapA"/>
</dbReference>
<dbReference type="Pfam" id="PF00701">
    <property type="entry name" value="DHDPS"/>
    <property type="match status" value="1"/>
</dbReference>
<dbReference type="GO" id="GO:0005829">
    <property type="term" value="C:cytosol"/>
    <property type="evidence" value="ECO:0007669"/>
    <property type="project" value="TreeGrafter"/>
</dbReference>
<reference evidence="17" key="1">
    <citation type="submission" date="2016-10" db="EMBL/GenBank/DDBJ databases">
        <authorList>
            <person name="Varghese N."/>
            <person name="Submissions S."/>
        </authorList>
    </citation>
    <scope>NUCLEOTIDE SEQUENCE [LARGE SCALE GENOMIC DNA]</scope>
    <source>
        <strain evidence="17">S9</strain>
    </source>
</reference>
<feature type="active site" description="Proton donor/acceptor" evidence="12 14">
    <location>
        <position position="134"/>
    </location>
</feature>
<comment type="catalytic activity">
    <reaction evidence="11 12">
        <text>L-aspartate 4-semialdehyde + pyruvate = (2S,4S)-4-hydroxy-2,3,4,5-tetrahydrodipicolinate + H2O + H(+)</text>
        <dbReference type="Rhea" id="RHEA:34171"/>
        <dbReference type="ChEBI" id="CHEBI:15361"/>
        <dbReference type="ChEBI" id="CHEBI:15377"/>
        <dbReference type="ChEBI" id="CHEBI:15378"/>
        <dbReference type="ChEBI" id="CHEBI:67139"/>
        <dbReference type="ChEBI" id="CHEBI:537519"/>
        <dbReference type="EC" id="4.3.3.7"/>
    </reaction>
</comment>
<dbReference type="EMBL" id="FOGT01000012">
    <property type="protein sequence ID" value="SES25110.1"/>
    <property type="molecule type" value="Genomic_DNA"/>
</dbReference>
<name>A0A1H9VTG5_9BACI</name>
<protein>
    <recommendedName>
        <fullName evidence="4 12">4-hydroxy-tetrahydrodipicolinate synthase</fullName>
        <shortName evidence="12">HTPA synthase</shortName>
        <ecNumber evidence="4 12">4.3.3.7</ecNumber>
    </recommendedName>
</protein>
<dbReference type="RefSeq" id="WP_093053867.1">
    <property type="nucleotide sequence ID" value="NZ_FOGT01000012.1"/>
</dbReference>
<comment type="subcellular location">
    <subcellularLocation>
        <location evidence="12">Cytoplasm</location>
    </subcellularLocation>
</comment>
<gene>
    <name evidence="12" type="primary">dapA</name>
    <name evidence="16" type="ORF">SAMN05518684_112105</name>
</gene>
<keyword evidence="5 12" id="KW-0963">Cytoplasm</keyword>
<dbReference type="GO" id="GO:0009089">
    <property type="term" value="P:lysine biosynthetic process via diaminopimelate"/>
    <property type="evidence" value="ECO:0007669"/>
    <property type="project" value="UniProtKB-UniRule"/>
</dbReference>
<dbReference type="PROSITE" id="PS00666">
    <property type="entry name" value="DHDPS_2"/>
    <property type="match status" value="1"/>
</dbReference>
<comment type="caution">
    <text evidence="12">Was originally thought to be a dihydrodipicolinate synthase (DHDPS), catalyzing the condensation of (S)-aspartate-beta-semialdehyde [(S)-ASA] and pyruvate to dihydrodipicolinate (DHDP). However, it was shown in E.coli that the product of the enzymatic reaction is not dihydrodipicolinate but in fact (4S)-4-hydroxy-2,3,4,5-tetrahydro-(2S)-dipicolinic acid (HTPA), and that the consecutive dehydration reaction leading to DHDP is not spontaneous but catalyzed by DapB.</text>
</comment>
<feature type="site" description="Part of a proton relay during catalysis" evidence="12">
    <location>
        <position position="45"/>
    </location>
</feature>
<evidence type="ECO:0000256" key="14">
    <source>
        <dbReference type="PIRSR" id="PIRSR001365-1"/>
    </source>
</evidence>
<keyword evidence="8 12" id="KW-0457">Lysine biosynthesis</keyword>
<dbReference type="OrthoDB" id="9782828at2"/>
<organism evidence="16 17">
    <name type="scientific">Salipaludibacillus aurantiacus</name>
    <dbReference type="NCBI Taxonomy" id="1601833"/>
    <lineage>
        <taxon>Bacteria</taxon>
        <taxon>Bacillati</taxon>
        <taxon>Bacillota</taxon>
        <taxon>Bacilli</taxon>
        <taxon>Bacillales</taxon>
        <taxon>Bacillaceae</taxon>
    </lineage>
</organism>
<evidence type="ECO:0000313" key="17">
    <source>
        <dbReference type="Proteomes" id="UP000198571"/>
    </source>
</evidence>
<evidence type="ECO:0000256" key="1">
    <source>
        <dbReference type="ARBA" id="ARBA00003294"/>
    </source>
</evidence>
<feature type="site" description="Part of a proton relay during catalysis" evidence="12">
    <location>
        <position position="108"/>
    </location>
</feature>
<evidence type="ECO:0000256" key="3">
    <source>
        <dbReference type="ARBA" id="ARBA00007592"/>
    </source>
</evidence>
<dbReference type="PANTHER" id="PTHR12128">
    <property type="entry name" value="DIHYDRODIPICOLINATE SYNTHASE"/>
    <property type="match status" value="1"/>
</dbReference>
<dbReference type="STRING" id="1601833.SAMN05518684_112105"/>
<keyword evidence="10 12" id="KW-0704">Schiff base</keyword>
<keyword evidence="6 12" id="KW-0028">Amino-acid biosynthesis</keyword>
<feature type="binding site" evidence="12 15">
    <location>
        <position position="46"/>
    </location>
    <ligand>
        <name>pyruvate</name>
        <dbReference type="ChEBI" id="CHEBI:15361"/>
    </ligand>
</feature>
<dbReference type="GO" id="GO:0008840">
    <property type="term" value="F:4-hydroxy-tetrahydrodipicolinate synthase activity"/>
    <property type="evidence" value="ECO:0007669"/>
    <property type="project" value="UniProtKB-UniRule"/>
</dbReference>
<keyword evidence="7 12" id="KW-0220">Diaminopimelate biosynthesis</keyword>
<dbReference type="AlphaFoldDB" id="A0A1H9VTG5"/>
<keyword evidence="9 12" id="KW-0456">Lyase</keyword>
<dbReference type="SMART" id="SM01130">
    <property type="entry name" value="DHDPS"/>
    <property type="match status" value="1"/>
</dbReference>
<feature type="active site" description="Schiff-base intermediate with substrate" evidence="12 14">
    <location>
        <position position="162"/>
    </location>
</feature>
<dbReference type="Gene3D" id="3.20.20.70">
    <property type="entry name" value="Aldolase class I"/>
    <property type="match status" value="1"/>
</dbReference>
<dbReference type="InterPro" id="IPR013785">
    <property type="entry name" value="Aldolase_TIM"/>
</dbReference>
<dbReference type="GO" id="GO:0019877">
    <property type="term" value="P:diaminopimelate biosynthetic process"/>
    <property type="evidence" value="ECO:0007669"/>
    <property type="project" value="UniProtKB-UniRule"/>
</dbReference>
<dbReference type="UniPathway" id="UPA00034">
    <property type="reaction ID" value="UER00017"/>
</dbReference>
<comment type="function">
    <text evidence="1 12">Catalyzes the condensation of (S)-aspartate-beta-semialdehyde [(S)-ASA] and pyruvate to 4-hydroxy-tetrahydrodipicolinate (HTPA).</text>
</comment>
<dbReference type="PRINTS" id="PR00146">
    <property type="entry name" value="DHPICSNTHASE"/>
</dbReference>
<comment type="similarity">
    <text evidence="3 12 13">Belongs to the DapA family.</text>
</comment>
<evidence type="ECO:0000256" key="13">
    <source>
        <dbReference type="PIRNR" id="PIRNR001365"/>
    </source>
</evidence>
<dbReference type="InterPro" id="IPR020625">
    <property type="entry name" value="Schiff_base-form_aldolases_AS"/>
</dbReference>
<comment type="pathway">
    <text evidence="2 12">Amino-acid biosynthesis; L-lysine biosynthesis via DAP pathway; (S)-tetrahydrodipicolinate from L-aspartate: step 3/4.</text>
</comment>
<evidence type="ECO:0000256" key="8">
    <source>
        <dbReference type="ARBA" id="ARBA00023154"/>
    </source>
</evidence>
<evidence type="ECO:0000256" key="7">
    <source>
        <dbReference type="ARBA" id="ARBA00022915"/>
    </source>
</evidence>
<dbReference type="EC" id="4.3.3.7" evidence="4 12"/>
<evidence type="ECO:0000256" key="12">
    <source>
        <dbReference type="HAMAP-Rule" id="MF_00418"/>
    </source>
</evidence>
<proteinExistence type="inferred from homology"/>
<evidence type="ECO:0000256" key="4">
    <source>
        <dbReference type="ARBA" id="ARBA00012086"/>
    </source>
</evidence>
<dbReference type="HAMAP" id="MF_00418">
    <property type="entry name" value="DapA"/>
    <property type="match status" value="1"/>
</dbReference>
<evidence type="ECO:0000313" key="16">
    <source>
        <dbReference type="EMBL" id="SES25110.1"/>
    </source>
</evidence>
<dbReference type="CDD" id="cd00950">
    <property type="entry name" value="DHDPS"/>
    <property type="match status" value="1"/>
</dbReference>
<sequence length="295" mass="31482">MNFGQVLTAMVTPFDQDGNVDFQATKELINHLLENGSDGIVVAGTTGETPTLSIQEKAELYRFAVETADGRAPVLAGTGTNSTRAAIELTRLATQAGVDGVMLATPYYNKPNQEGMYQHFKAIADSTHLPVMLYNVPGRSVVNLLPETVVRLSEISNIVSIKEASGDLDAMSEIIQNTPEDFTLYSGDDSLTLPILSIGGNGVVSVASHIIGNEMKAMVTAHQNGQPQYAASLHRELVPVMNAMFSAPSPAPVKAALEMSGVKVGSVRLPMVPLTPDESQKVYNAIRHKIFSSAV</sequence>
<feature type="binding site" evidence="12 15">
    <location>
        <position position="204"/>
    </location>
    <ligand>
        <name>pyruvate</name>
        <dbReference type="ChEBI" id="CHEBI:15361"/>
    </ligand>
</feature>
<dbReference type="PANTHER" id="PTHR12128:SF66">
    <property type="entry name" value="4-HYDROXY-2-OXOGLUTARATE ALDOLASE, MITOCHONDRIAL"/>
    <property type="match status" value="1"/>
</dbReference>
<evidence type="ECO:0000256" key="5">
    <source>
        <dbReference type="ARBA" id="ARBA00022490"/>
    </source>
</evidence>
<accession>A0A1H9VTG5</accession>
<evidence type="ECO:0000256" key="9">
    <source>
        <dbReference type="ARBA" id="ARBA00023239"/>
    </source>
</evidence>
<keyword evidence="17" id="KW-1185">Reference proteome</keyword>
<evidence type="ECO:0000256" key="15">
    <source>
        <dbReference type="PIRSR" id="PIRSR001365-2"/>
    </source>
</evidence>
<evidence type="ECO:0000256" key="6">
    <source>
        <dbReference type="ARBA" id="ARBA00022605"/>
    </source>
</evidence>